<dbReference type="EMBL" id="DVOO01000009">
    <property type="protein sequence ID" value="HIV24593.1"/>
    <property type="molecule type" value="Genomic_DNA"/>
</dbReference>
<name>A0A9D1P2U0_9FIRM</name>
<dbReference type="AlphaFoldDB" id="A0A9D1P2U0"/>
<evidence type="ECO:0000313" key="3">
    <source>
        <dbReference type="Proteomes" id="UP000824169"/>
    </source>
</evidence>
<dbReference type="GO" id="GO:0006779">
    <property type="term" value="P:porphyrin-containing compound biosynthetic process"/>
    <property type="evidence" value="ECO:0007669"/>
    <property type="project" value="InterPro"/>
</dbReference>
<comment type="caution">
    <text evidence="2">The sequence shown here is derived from an EMBL/GenBank/DDBJ whole genome shotgun (WGS) entry which is preliminary data.</text>
</comment>
<dbReference type="Proteomes" id="UP000824169">
    <property type="component" value="Unassembled WGS sequence"/>
</dbReference>
<evidence type="ECO:0000313" key="2">
    <source>
        <dbReference type="EMBL" id="HIV24593.1"/>
    </source>
</evidence>
<proteinExistence type="predicted"/>
<organism evidence="2 3">
    <name type="scientific">Candidatus Scatomonas pullistercoris</name>
    <dbReference type="NCBI Taxonomy" id="2840920"/>
    <lineage>
        <taxon>Bacteria</taxon>
        <taxon>Bacillati</taxon>
        <taxon>Bacillota</taxon>
        <taxon>Clostridia</taxon>
        <taxon>Lachnospirales</taxon>
        <taxon>Lachnospiraceae</taxon>
        <taxon>Lachnospiraceae incertae sedis</taxon>
        <taxon>Candidatus Scatomonas</taxon>
    </lineage>
</organism>
<dbReference type="Gene3D" id="3.20.20.210">
    <property type="match status" value="1"/>
</dbReference>
<gene>
    <name evidence="2" type="ORF">IAB71_02210</name>
</gene>
<dbReference type="InterPro" id="IPR038071">
    <property type="entry name" value="UROD/MetE-like_sf"/>
</dbReference>
<accession>A0A9D1P2U0</accession>
<dbReference type="GO" id="GO:0004853">
    <property type="term" value="F:uroporphyrinogen decarboxylase activity"/>
    <property type="evidence" value="ECO:0007669"/>
    <property type="project" value="InterPro"/>
</dbReference>
<dbReference type="PANTHER" id="PTHR47099">
    <property type="entry name" value="METHYLCOBAMIDE:COM METHYLTRANSFERASE MTBA"/>
    <property type="match status" value="1"/>
</dbReference>
<reference evidence="2" key="1">
    <citation type="submission" date="2020-10" db="EMBL/GenBank/DDBJ databases">
        <authorList>
            <person name="Gilroy R."/>
        </authorList>
    </citation>
    <scope>NUCLEOTIDE SEQUENCE</scope>
    <source>
        <strain evidence="2">CHK188-20938</strain>
    </source>
</reference>
<feature type="domain" description="Uroporphyrinogen decarboxylase (URO-D)" evidence="1">
    <location>
        <begin position="5"/>
        <end position="339"/>
    </location>
</feature>
<reference evidence="2" key="2">
    <citation type="journal article" date="2021" name="PeerJ">
        <title>Extensive microbial diversity within the chicken gut microbiome revealed by metagenomics and culture.</title>
        <authorList>
            <person name="Gilroy R."/>
            <person name="Ravi A."/>
            <person name="Getino M."/>
            <person name="Pursley I."/>
            <person name="Horton D.L."/>
            <person name="Alikhan N.F."/>
            <person name="Baker D."/>
            <person name="Gharbi K."/>
            <person name="Hall N."/>
            <person name="Watson M."/>
            <person name="Adriaenssens E.M."/>
            <person name="Foster-Nyarko E."/>
            <person name="Jarju S."/>
            <person name="Secka A."/>
            <person name="Antonio M."/>
            <person name="Oren A."/>
            <person name="Chaudhuri R.R."/>
            <person name="La Ragione R."/>
            <person name="Hildebrand F."/>
            <person name="Pallen M.J."/>
        </authorList>
    </citation>
    <scope>NUCLEOTIDE SEQUENCE</scope>
    <source>
        <strain evidence="2">CHK188-20938</strain>
    </source>
</reference>
<dbReference type="CDD" id="cd03465">
    <property type="entry name" value="URO-D_like"/>
    <property type="match status" value="1"/>
</dbReference>
<dbReference type="InterPro" id="IPR052024">
    <property type="entry name" value="Methanogen_methyltrans"/>
</dbReference>
<evidence type="ECO:0000259" key="1">
    <source>
        <dbReference type="Pfam" id="PF01208"/>
    </source>
</evidence>
<dbReference type="SUPFAM" id="SSF51726">
    <property type="entry name" value="UROD/MetE-like"/>
    <property type="match status" value="1"/>
</dbReference>
<sequence length="344" mass="37137">MTGLERALASIRGEKTDCRATFLHNFQMGAQRSGMDFGRYYLDGEKTAEVVLAMQKEFGNDVILQENGTAALAEALGASVVYRRDQPPVDNQVLLEKIEDVGRLPEKIDFYQKPATSASLKATAILADRLGDAALLMGRGDQGPFSLAGLLLGMDNLMMELAAGEKEEELHQLLEYCADISAAYCVAQIRAGAQATSIGESPAGPDMISPAMYRKYALPYEKKVIQKVHQAGGLISLHICGNADAILADMAQTGADMLEIDQKSSLRLAREVQQKYPVCILGNISPERLRNGTSAEIRELTGAALDIFQGEPRYILGPGCAMASDTPEANVTAMLDAARMGKFE</sequence>
<dbReference type="InterPro" id="IPR000257">
    <property type="entry name" value="Uroporphyrinogen_deCOase"/>
</dbReference>
<dbReference type="PANTHER" id="PTHR47099:SF1">
    <property type="entry name" value="METHYLCOBAMIDE:COM METHYLTRANSFERASE MTBA"/>
    <property type="match status" value="1"/>
</dbReference>
<protein>
    <submittedName>
        <fullName evidence="2">Uroporphyrinogen decarboxylase family protein</fullName>
    </submittedName>
</protein>
<dbReference type="Pfam" id="PF01208">
    <property type="entry name" value="URO-D"/>
    <property type="match status" value="1"/>
</dbReference>